<name>Q1PXQ1_KUEST</name>
<evidence type="ECO:0000313" key="2">
    <source>
        <dbReference type="EMBL" id="QII13510.1"/>
    </source>
</evidence>
<protein>
    <submittedName>
        <fullName evidence="1">Uncharacterized protein</fullName>
    </submittedName>
</protein>
<evidence type="ECO:0000313" key="1">
    <source>
        <dbReference type="EMBL" id="CAJ72005.1"/>
    </source>
</evidence>
<accession>Q1PXQ1</accession>
<organism evidence="1">
    <name type="scientific">Kuenenia stuttgartiensis</name>
    <dbReference type="NCBI Taxonomy" id="174633"/>
    <lineage>
        <taxon>Bacteria</taxon>
        <taxon>Pseudomonadati</taxon>
        <taxon>Planctomycetota</taxon>
        <taxon>Candidatus Brocadiia</taxon>
        <taxon>Candidatus Brocadiales</taxon>
        <taxon>Candidatus Brocadiaceae</taxon>
        <taxon>Candidatus Kuenenia</taxon>
    </lineage>
</organism>
<reference evidence="1" key="2">
    <citation type="submission" date="2006-01" db="EMBL/GenBank/DDBJ databases">
        <authorList>
            <person name="Genoscope"/>
        </authorList>
    </citation>
    <scope>NUCLEOTIDE SEQUENCE</scope>
</reference>
<gene>
    <name evidence="2" type="ORF">KsCSTR_41310</name>
    <name evidence="1" type="ORF">kustc1260</name>
</gene>
<dbReference type="EMBL" id="CP049055">
    <property type="protein sequence ID" value="QII13510.1"/>
    <property type="molecule type" value="Genomic_DNA"/>
</dbReference>
<reference evidence="2 3" key="3">
    <citation type="submission" date="2020-02" db="EMBL/GenBank/DDBJ databases">
        <title>Newly sequenced genome of strain CSTR1 showed variability in Candidatus Kuenenia stuttgartiensis genomes.</title>
        <authorList>
            <person name="Ding C."/>
            <person name="Adrian L."/>
        </authorList>
    </citation>
    <scope>NUCLEOTIDE SEQUENCE [LARGE SCALE GENOMIC DNA]</scope>
    <source>
        <strain evidence="2 3">CSTR1</strain>
    </source>
</reference>
<proteinExistence type="predicted"/>
<reference evidence="1" key="1">
    <citation type="journal article" date="2006" name="Nature">
        <title>Deciphering the evolution and metabolism of an anammox bacterium from a community genome.</title>
        <authorList>
            <person name="Strous M."/>
            <person name="Pelletier E."/>
            <person name="Mangenot S."/>
            <person name="Rattei T."/>
            <person name="Lehner A."/>
            <person name="Taylor M.W."/>
            <person name="Horn M."/>
            <person name="Daims H."/>
            <person name="Bartol-Mavel D."/>
            <person name="Wincker P."/>
            <person name="Barbe V."/>
            <person name="Fonknechten N."/>
            <person name="Vallenet D."/>
            <person name="Segurens B."/>
            <person name="Schenowitz-Truong C."/>
            <person name="Medigue C."/>
            <person name="Collingro A."/>
            <person name="Snel B."/>
            <person name="Dutilh B.E."/>
            <person name="OpDenCamp H.J.M."/>
            <person name="vanDerDrift C."/>
            <person name="Cirpus I."/>
            <person name="vanDePas-Schoonen K.T."/>
            <person name="Harhangi H.R."/>
            <person name="vanNiftrik L."/>
            <person name="Schmid M."/>
            <person name="Keltjens J."/>
            <person name="vanDeVossenberg J."/>
            <person name="Kartal B."/>
            <person name="Meier H."/>
            <person name="Frishman D."/>
            <person name="Huynen M.A."/>
            <person name="Mewes H."/>
            <person name="Weissenbach J."/>
            <person name="Jetten M.S.M."/>
            <person name="Wagner M."/>
            <person name="LePaslier D."/>
        </authorList>
    </citation>
    <scope>NUCLEOTIDE SEQUENCE</scope>
</reference>
<dbReference type="EMBL" id="CT573073">
    <property type="protein sequence ID" value="CAJ72005.1"/>
    <property type="molecule type" value="Genomic_DNA"/>
</dbReference>
<sequence length="57" mass="6729">MFRISYFVFFISRLFDSCLSGLGSKPEKIVVIPRLPCPLRGLIYMNFLILNQDWNCR</sequence>
<evidence type="ECO:0000313" key="3">
    <source>
        <dbReference type="Proteomes" id="UP000501926"/>
    </source>
</evidence>
<dbReference type="AlphaFoldDB" id="Q1PXQ1"/>
<dbReference type="Proteomes" id="UP000501926">
    <property type="component" value="Chromosome"/>
</dbReference>